<dbReference type="InterPro" id="IPR050090">
    <property type="entry name" value="Tyrosine_recombinase_XerCD"/>
</dbReference>
<dbReference type="GO" id="GO:0006310">
    <property type="term" value="P:DNA recombination"/>
    <property type="evidence" value="ECO:0007669"/>
    <property type="project" value="UniProtKB-KW"/>
</dbReference>
<evidence type="ECO:0000256" key="1">
    <source>
        <dbReference type="ARBA" id="ARBA00022908"/>
    </source>
</evidence>
<dbReference type="Gene3D" id="1.10.443.10">
    <property type="entry name" value="Intergrase catalytic core"/>
    <property type="match status" value="1"/>
</dbReference>
<dbReference type="InterPro" id="IPR013762">
    <property type="entry name" value="Integrase-like_cat_sf"/>
</dbReference>
<dbReference type="PANTHER" id="PTHR30349:SF91">
    <property type="entry name" value="INTA PROTEIN"/>
    <property type="match status" value="1"/>
</dbReference>
<reference evidence="7" key="1">
    <citation type="submission" date="2020-10" db="EMBL/GenBank/DDBJ databases">
        <title>Ca. Dormibacterota MAGs.</title>
        <authorList>
            <person name="Montgomery K."/>
        </authorList>
    </citation>
    <scope>NUCLEOTIDE SEQUENCE [LARGE SCALE GENOMIC DNA]</scope>
    <source>
        <strain evidence="7">SC8812_S17_10</strain>
    </source>
</reference>
<dbReference type="InterPro" id="IPR044068">
    <property type="entry name" value="CB"/>
</dbReference>
<dbReference type="GO" id="GO:0003677">
    <property type="term" value="F:DNA binding"/>
    <property type="evidence" value="ECO:0007669"/>
    <property type="project" value="UniProtKB-UniRule"/>
</dbReference>
<evidence type="ECO:0000259" key="6">
    <source>
        <dbReference type="PROSITE" id="PS51900"/>
    </source>
</evidence>
<dbReference type="RefSeq" id="WP_338199177.1">
    <property type="nucleotide sequence ID" value="NZ_JAEKNR010000040.1"/>
</dbReference>
<evidence type="ECO:0000259" key="5">
    <source>
        <dbReference type="PROSITE" id="PS51898"/>
    </source>
</evidence>
<protein>
    <submittedName>
        <fullName evidence="7">Site-specific integrase</fullName>
    </submittedName>
</protein>
<dbReference type="InterPro" id="IPR010998">
    <property type="entry name" value="Integrase_recombinase_N"/>
</dbReference>
<dbReference type="CDD" id="cd01189">
    <property type="entry name" value="INT_ICEBs1_C_like"/>
    <property type="match status" value="1"/>
</dbReference>
<organism evidence="7 8">
    <name type="scientific">Candidatus Nephthysia bennettiae</name>
    <dbReference type="NCBI Taxonomy" id="3127016"/>
    <lineage>
        <taxon>Bacteria</taxon>
        <taxon>Bacillati</taxon>
        <taxon>Candidatus Dormiibacterota</taxon>
        <taxon>Candidatus Dormibacteria</taxon>
        <taxon>Candidatus Dormibacterales</taxon>
        <taxon>Candidatus Dormibacteraceae</taxon>
        <taxon>Candidatus Nephthysia</taxon>
    </lineage>
</organism>
<evidence type="ECO:0000313" key="7">
    <source>
        <dbReference type="EMBL" id="MBJ7597163.1"/>
    </source>
</evidence>
<feature type="domain" description="Core-binding (CB)" evidence="6">
    <location>
        <begin position="67"/>
        <end position="149"/>
    </location>
</feature>
<dbReference type="InterPro" id="IPR011010">
    <property type="entry name" value="DNA_brk_join_enz"/>
</dbReference>
<evidence type="ECO:0000256" key="2">
    <source>
        <dbReference type="ARBA" id="ARBA00023125"/>
    </source>
</evidence>
<dbReference type="PANTHER" id="PTHR30349">
    <property type="entry name" value="PHAGE INTEGRASE-RELATED"/>
    <property type="match status" value="1"/>
</dbReference>
<dbReference type="Pfam" id="PF14659">
    <property type="entry name" value="Phage_int_SAM_3"/>
    <property type="match status" value="1"/>
</dbReference>
<keyword evidence="1" id="KW-0229">DNA integration</keyword>
<dbReference type="EMBL" id="JAEKNR010000040">
    <property type="protein sequence ID" value="MBJ7597163.1"/>
    <property type="molecule type" value="Genomic_DNA"/>
</dbReference>
<name>A0A934K5N8_9BACT</name>
<evidence type="ECO:0000256" key="4">
    <source>
        <dbReference type="PROSITE-ProRule" id="PRU01248"/>
    </source>
</evidence>
<dbReference type="InterPro" id="IPR004107">
    <property type="entry name" value="Integrase_SAM-like_N"/>
</dbReference>
<dbReference type="AlphaFoldDB" id="A0A934K5N8"/>
<evidence type="ECO:0000313" key="8">
    <source>
        <dbReference type="Proteomes" id="UP000612893"/>
    </source>
</evidence>
<dbReference type="InterPro" id="IPR002104">
    <property type="entry name" value="Integrase_catalytic"/>
</dbReference>
<keyword evidence="8" id="KW-1185">Reference proteome</keyword>
<accession>A0A934K5N8</accession>
<sequence length="381" mass="42742">MSRRGRGEGSIYRRQDGRWAATISLGWSGGRRRRKTFYGQTRAEVARALAAALRGQQLGQEPIAERQTVAEFLTSWLARARPGLRPRTYEGYVQLVRDHVVPDLGNIRLDRLGPQHLQDLLTRKLGEDLSPRTVQYVHAVLRAALGQALRWGLVARNVASLVQSPRVRQAEVRPLTPVEARNLLSAVKGERMEALYTVALALGLRQGEALGLQWGDIDLEARQLRVLRALQRRVDGRIELSEPKTRRSKRTIRMPEAVVVALREHRGRQRRDRLKAGESWLDEDFVFTDEVGRPLDGTRVTKIFQRVLVRAGLPRLRFHDLRHSAATLLLVQGVPARVVMETLGHSEVGITLNTYSHVVPILEEEAAAAMDRALGGGGGNR</sequence>
<dbReference type="PROSITE" id="PS51898">
    <property type="entry name" value="TYR_RECOMBINASE"/>
    <property type="match status" value="1"/>
</dbReference>
<evidence type="ECO:0000256" key="3">
    <source>
        <dbReference type="ARBA" id="ARBA00023172"/>
    </source>
</evidence>
<keyword evidence="3" id="KW-0233">DNA recombination</keyword>
<dbReference type="Gene3D" id="1.10.150.130">
    <property type="match status" value="1"/>
</dbReference>
<dbReference type="PROSITE" id="PS51900">
    <property type="entry name" value="CB"/>
    <property type="match status" value="1"/>
</dbReference>
<gene>
    <name evidence="7" type="ORF">JF922_03630</name>
</gene>
<proteinExistence type="predicted"/>
<comment type="caution">
    <text evidence="7">The sequence shown here is derived from an EMBL/GenBank/DDBJ whole genome shotgun (WGS) entry which is preliminary data.</text>
</comment>
<dbReference type="GO" id="GO:0015074">
    <property type="term" value="P:DNA integration"/>
    <property type="evidence" value="ECO:0007669"/>
    <property type="project" value="UniProtKB-KW"/>
</dbReference>
<dbReference type="SUPFAM" id="SSF56349">
    <property type="entry name" value="DNA breaking-rejoining enzymes"/>
    <property type="match status" value="1"/>
</dbReference>
<dbReference type="Pfam" id="PF00589">
    <property type="entry name" value="Phage_integrase"/>
    <property type="match status" value="1"/>
</dbReference>
<keyword evidence="2 4" id="KW-0238">DNA-binding</keyword>
<dbReference type="Proteomes" id="UP000612893">
    <property type="component" value="Unassembled WGS sequence"/>
</dbReference>
<feature type="domain" description="Tyr recombinase" evidence="5">
    <location>
        <begin position="170"/>
        <end position="371"/>
    </location>
</feature>